<gene>
    <name evidence="2" type="ORF">KDH_54790</name>
</gene>
<sequence length="515" mass="57851">MALPVHFQPLHVPFLTIWGKWLPVDLSLGNNQVDSLYRTADLELLLCLALAVLLYIALCWLLWRRVQETQMKVLRGLIWLGAILIGLMLVLTPGMASKDLFVYADYGNALGVHGANPYFISPHQAAPHDILTNIDVGWRNSTSAYGPVWNLIIACLALVFRDHPLPYFYAYRLLGLACHLVVAWALGALLRAAGRSERTITLGIFLFAWNPLALFEDALGAHNDIFMGMLLALGFAGCIYADKKDLTRLKNYWFPLIFFTLATMIKFTSLPVVIFFIMLLATKTLNAPNVPLKQMQWMQAVKNVALASMIFVAISLLFYAPFWIGHSLKDIAHSFAAPPSSIGSENSLMRVAVGWLKDTQGKVSPDSLIRHVATILQSRNLWNKIDALTMVLCVLISAWLLWRQPTLRTFVSVSLATLGCIILVTPWFYAWYIIWLIALAPAILAFSPLTRANKALLAFCITFSLTGFATYIDFYFLPVKYFELGIRYLLMMLPPILLTILVYLGTKSQSKQIEE</sequence>
<evidence type="ECO:0000256" key="1">
    <source>
        <dbReference type="SAM" id="Phobius"/>
    </source>
</evidence>
<reference evidence="2 3" key="1">
    <citation type="submission" date="2023-02" db="EMBL/GenBank/DDBJ databases">
        <title>Dictyobacter halimunensis sp. nov., a new member of the class Ktedonobacteria from forest soil in a geothermal area.</title>
        <authorList>
            <person name="Rachmania M.K."/>
            <person name="Ningsih F."/>
            <person name="Sakai Y."/>
            <person name="Yabe S."/>
            <person name="Yokota A."/>
            <person name="Sjamsuridzal W."/>
        </authorList>
    </citation>
    <scope>NUCLEOTIDE SEQUENCE [LARGE SCALE GENOMIC DNA]</scope>
    <source>
        <strain evidence="2 3">S3.2.2.5</strain>
    </source>
</reference>
<dbReference type="Proteomes" id="UP001344906">
    <property type="component" value="Unassembled WGS sequence"/>
</dbReference>
<feature type="transmembrane region" description="Helical" evidence="1">
    <location>
        <begin position="42"/>
        <end position="63"/>
    </location>
</feature>
<feature type="transmembrane region" description="Helical" evidence="1">
    <location>
        <begin position="456"/>
        <end position="476"/>
    </location>
</feature>
<dbReference type="Pfam" id="PF26314">
    <property type="entry name" value="MptA_B_family"/>
    <property type="match status" value="1"/>
</dbReference>
<feature type="transmembrane region" description="Helical" evidence="1">
    <location>
        <begin position="300"/>
        <end position="324"/>
    </location>
</feature>
<feature type="transmembrane region" description="Helical" evidence="1">
    <location>
        <begin position="75"/>
        <end position="96"/>
    </location>
</feature>
<keyword evidence="1" id="KW-1133">Transmembrane helix</keyword>
<comment type="caution">
    <text evidence="2">The sequence shown here is derived from an EMBL/GenBank/DDBJ whole genome shotgun (WGS) entry which is preliminary data.</text>
</comment>
<feature type="transmembrane region" description="Helical" evidence="1">
    <location>
        <begin position="169"/>
        <end position="190"/>
    </location>
</feature>
<feature type="transmembrane region" description="Helical" evidence="1">
    <location>
        <begin position="488"/>
        <end position="506"/>
    </location>
</feature>
<accession>A0ABQ6FY64</accession>
<organism evidence="2 3">
    <name type="scientific">Dictyobacter halimunensis</name>
    <dbReference type="NCBI Taxonomy" id="3026934"/>
    <lineage>
        <taxon>Bacteria</taxon>
        <taxon>Bacillati</taxon>
        <taxon>Chloroflexota</taxon>
        <taxon>Ktedonobacteria</taxon>
        <taxon>Ktedonobacterales</taxon>
        <taxon>Dictyobacteraceae</taxon>
        <taxon>Dictyobacter</taxon>
    </lineage>
</organism>
<feature type="transmembrane region" description="Helical" evidence="1">
    <location>
        <begin position="225"/>
        <end position="241"/>
    </location>
</feature>
<name>A0ABQ6FY64_9CHLR</name>
<evidence type="ECO:0000313" key="3">
    <source>
        <dbReference type="Proteomes" id="UP001344906"/>
    </source>
</evidence>
<evidence type="ECO:0008006" key="4">
    <source>
        <dbReference type="Google" id="ProtNLM"/>
    </source>
</evidence>
<protein>
    <recommendedName>
        <fullName evidence="4">Glycosyltransferase RgtA/B/C/D-like domain-containing protein</fullName>
    </recommendedName>
</protein>
<feature type="transmembrane region" description="Helical" evidence="1">
    <location>
        <begin position="253"/>
        <end position="280"/>
    </location>
</feature>
<proteinExistence type="predicted"/>
<keyword evidence="1" id="KW-0812">Transmembrane</keyword>
<keyword evidence="3" id="KW-1185">Reference proteome</keyword>
<feature type="transmembrane region" description="Helical" evidence="1">
    <location>
        <begin position="385"/>
        <end position="402"/>
    </location>
</feature>
<keyword evidence="1" id="KW-0472">Membrane</keyword>
<feature type="transmembrane region" description="Helical" evidence="1">
    <location>
        <begin position="414"/>
        <end position="444"/>
    </location>
</feature>
<evidence type="ECO:0000313" key="2">
    <source>
        <dbReference type="EMBL" id="GLV58649.1"/>
    </source>
</evidence>
<dbReference type="EMBL" id="BSRI01000002">
    <property type="protein sequence ID" value="GLV58649.1"/>
    <property type="molecule type" value="Genomic_DNA"/>
</dbReference>